<feature type="domain" description="HTH cro/C1-type" evidence="1">
    <location>
        <begin position="15"/>
        <end position="73"/>
    </location>
</feature>
<sequence length="91" mass="10426">METKDDISNIVAKRLRQARKRAEISQEKLGILAGIDEFSASARINQYERGKHVPDLKTLERLADVLGTPAPYFYATDDDLAEYILKFKRQN</sequence>
<dbReference type="EMBL" id="LN794158">
    <property type="protein sequence ID" value="CEN56317.1"/>
    <property type="molecule type" value="Genomic_DNA"/>
</dbReference>
<protein>
    <submittedName>
        <fullName evidence="2">Putative transcriptional regulator</fullName>
    </submittedName>
</protein>
<evidence type="ECO:0000313" key="3">
    <source>
        <dbReference type="Proteomes" id="UP000056322"/>
    </source>
</evidence>
<dbReference type="PROSITE" id="PS50943">
    <property type="entry name" value="HTH_CROC1"/>
    <property type="match status" value="1"/>
</dbReference>
<dbReference type="KEGG" id="mbac:BN1209_1279"/>
<keyword evidence="3" id="KW-1185">Reference proteome</keyword>
<accession>A0A0B7J0L2</accession>
<dbReference type="Pfam" id="PF13560">
    <property type="entry name" value="HTH_31"/>
    <property type="match status" value="1"/>
</dbReference>
<reference evidence="3" key="1">
    <citation type="submission" date="2014-12" db="EMBL/GenBank/DDBJ databases">
        <authorList>
            <person name="Salcher M.M."/>
        </authorList>
    </citation>
    <scope>NUCLEOTIDE SEQUENCE [LARGE SCALE GENOMIC DNA]</scope>
    <source>
        <strain evidence="3">MMS-10A-171</strain>
    </source>
</reference>
<dbReference type="SMART" id="SM00530">
    <property type="entry name" value="HTH_XRE"/>
    <property type="match status" value="1"/>
</dbReference>
<dbReference type="RefSeq" id="WP_045751433.1">
    <property type="nucleotide sequence ID" value="NZ_LN794158.1"/>
</dbReference>
<dbReference type="GO" id="GO:0003677">
    <property type="term" value="F:DNA binding"/>
    <property type="evidence" value="ECO:0007669"/>
    <property type="project" value="InterPro"/>
</dbReference>
<dbReference type="CDD" id="cd00093">
    <property type="entry name" value="HTH_XRE"/>
    <property type="match status" value="1"/>
</dbReference>
<evidence type="ECO:0000259" key="1">
    <source>
        <dbReference type="PROSITE" id="PS50943"/>
    </source>
</evidence>
<organism evidence="2 3">
    <name type="scientific">Candidatus Methylopumilus turicensis</name>
    <dbReference type="NCBI Taxonomy" id="1581680"/>
    <lineage>
        <taxon>Bacteria</taxon>
        <taxon>Pseudomonadati</taxon>
        <taxon>Pseudomonadota</taxon>
        <taxon>Betaproteobacteria</taxon>
        <taxon>Nitrosomonadales</taxon>
        <taxon>Methylophilaceae</taxon>
        <taxon>Candidatus Methylopumilus</taxon>
    </lineage>
</organism>
<gene>
    <name evidence="2" type="ORF">BN1209_1279</name>
</gene>
<dbReference type="InterPro" id="IPR001387">
    <property type="entry name" value="Cro/C1-type_HTH"/>
</dbReference>
<dbReference type="InterPro" id="IPR010982">
    <property type="entry name" value="Lambda_DNA-bd_dom_sf"/>
</dbReference>
<dbReference type="Proteomes" id="UP000056322">
    <property type="component" value="Chromosome 1"/>
</dbReference>
<proteinExistence type="predicted"/>
<dbReference type="SUPFAM" id="SSF47413">
    <property type="entry name" value="lambda repressor-like DNA-binding domains"/>
    <property type="match status" value="1"/>
</dbReference>
<evidence type="ECO:0000313" key="2">
    <source>
        <dbReference type="EMBL" id="CEN56317.1"/>
    </source>
</evidence>
<dbReference type="OrthoDB" id="6006530at2"/>
<dbReference type="HOGENOM" id="CLU_066192_10_0_4"/>
<name>A0A0B7J0L2_9PROT</name>
<dbReference type="AlphaFoldDB" id="A0A0B7J0L2"/>
<dbReference type="Gene3D" id="1.10.260.40">
    <property type="entry name" value="lambda repressor-like DNA-binding domains"/>
    <property type="match status" value="1"/>
</dbReference>